<evidence type="ECO:0000259" key="4">
    <source>
        <dbReference type="Pfam" id="PF12850"/>
    </source>
</evidence>
<dbReference type="GO" id="GO:0005737">
    <property type="term" value="C:cytoplasm"/>
    <property type="evidence" value="ECO:0007669"/>
    <property type="project" value="TreeGrafter"/>
</dbReference>
<dbReference type="PANTHER" id="PTHR42850:SF2">
    <property type="entry name" value="BLL5683 PROTEIN"/>
    <property type="match status" value="1"/>
</dbReference>
<gene>
    <name evidence="5" type="ORF">GCM10009030_37550</name>
</gene>
<evidence type="ECO:0000256" key="2">
    <source>
        <dbReference type="ARBA" id="ARBA00022801"/>
    </source>
</evidence>
<reference evidence="5" key="2">
    <citation type="submission" date="2020-09" db="EMBL/GenBank/DDBJ databases">
        <authorList>
            <person name="Sun Q."/>
            <person name="Ohkuma M."/>
        </authorList>
    </citation>
    <scope>NUCLEOTIDE SEQUENCE</scope>
    <source>
        <strain evidence="5">JCM 17820</strain>
    </source>
</reference>
<keyword evidence="6" id="KW-1185">Reference proteome</keyword>
<protein>
    <recommendedName>
        <fullName evidence="3">Phosphoesterase</fullName>
        <ecNumber evidence="3">3.1.4.-</ecNumber>
    </recommendedName>
</protein>
<evidence type="ECO:0000313" key="5">
    <source>
        <dbReference type="EMBL" id="GGO02692.1"/>
    </source>
</evidence>
<dbReference type="GO" id="GO:0046872">
    <property type="term" value="F:metal ion binding"/>
    <property type="evidence" value="ECO:0007669"/>
    <property type="project" value="UniProtKB-KW"/>
</dbReference>
<dbReference type="Proteomes" id="UP000605784">
    <property type="component" value="Unassembled WGS sequence"/>
</dbReference>
<comment type="cofactor">
    <cofactor evidence="3">
        <name>a divalent metal cation</name>
        <dbReference type="ChEBI" id="CHEBI:60240"/>
    </cofactor>
</comment>
<evidence type="ECO:0000256" key="1">
    <source>
        <dbReference type="ARBA" id="ARBA00022723"/>
    </source>
</evidence>
<dbReference type="PIRSF" id="PIRSF000883">
    <property type="entry name" value="Pesterase_MJ0912"/>
    <property type="match status" value="1"/>
</dbReference>
<sequence>MKVGVLSDIHGNRVALEAVLADMPSVDRLVCAGDVVGYNPWHADCVDAMRGLLDGEDYWPDSEVPTVMGNHDRAVAGETPFAFNGMAQAGVEHAREQLDEAQLDWLAGLPDERLTCNDRVKLVHGHPEDPDHYTYPDEFGPDLLGEEDVLVMGHTHHQHHEVYDEGVVMNPGSVGQPRDGDHRAAYAVLDLDSMTVVDRRVEYDTTEVVHAVEDAGLPRKIGFRLTQGR</sequence>
<dbReference type="AlphaFoldDB" id="A0A830GQP7"/>
<evidence type="ECO:0000313" key="6">
    <source>
        <dbReference type="Proteomes" id="UP000605784"/>
    </source>
</evidence>
<dbReference type="PANTHER" id="PTHR42850">
    <property type="entry name" value="METALLOPHOSPHOESTERASE"/>
    <property type="match status" value="1"/>
</dbReference>
<dbReference type="InterPro" id="IPR029052">
    <property type="entry name" value="Metallo-depent_PP-like"/>
</dbReference>
<name>A0A830GQP7_9EURY</name>
<dbReference type="EMBL" id="BMOU01000007">
    <property type="protein sequence ID" value="GGO02692.1"/>
    <property type="molecule type" value="Genomic_DNA"/>
</dbReference>
<dbReference type="GO" id="GO:0016791">
    <property type="term" value="F:phosphatase activity"/>
    <property type="evidence" value="ECO:0007669"/>
    <property type="project" value="TreeGrafter"/>
</dbReference>
<dbReference type="EC" id="3.1.4.-" evidence="3"/>
<dbReference type="SUPFAM" id="SSF56300">
    <property type="entry name" value="Metallo-dependent phosphatases"/>
    <property type="match status" value="1"/>
</dbReference>
<dbReference type="RefSeq" id="WP_189001691.1">
    <property type="nucleotide sequence ID" value="NZ_BMOU01000007.1"/>
</dbReference>
<evidence type="ECO:0000256" key="3">
    <source>
        <dbReference type="RuleBase" id="RU362039"/>
    </source>
</evidence>
<keyword evidence="2" id="KW-0378">Hydrolase</keyword>
<comment type="similarity">
    <text evidence="3">Belongs to the metallophosphoesterase superfamily. YfcE family.</text>
</comment>
<comment type="caution">
    <text evidence="5">The sequence shown here is derived from an EMBL/GenBank/DDBJ whole genome shotgun (WGS) entry which is preliminary data.</text>
</comment>
<keyword evidence="1 3" id="KW-0479">Metal-binding</keyword>
<organism evidence="5 6">
    <name type="scientific">Haloarcula pellucida</name>
    <dbReference type="NCBI Taxonomy" id="1427151"/>
    <lineage>
        <taxon>Archaea</taxon>
        <taxon>Methanobacteriati</taxon>
        <taxon>Methanobacteriota</taxon>
        <taxon>Stenosarchaea group</taxon>
        <taxon>Halobacteria</taxon>
        <taxon>Halobacteriales</taxon>
        <taxon>Haloarculaceae</taxon>
        <taxon>Haloarcula</taxon>
    </lineage>
</organism>
<dbReference type="NCBIfam" id="TIGR00040">
    <property type="entry name" value="yfcE"/>
    <property type="match status" value="1"/>
</dbReference>
<dbReference type="InterPro" id="IPR020935">
    <property type="entry name" value="PdiEstase_YfcE_CS"/>
</dbReference>
<reference evidence="5" key="1">
    <citation type="journal article" date="2014" name="Int. J. Syst. Evol. Microbiol.">
        <title>Complete genome sequence of Corynebacterium casei LMG S-19264T (=DSM 44701T), isolated from a smear-ripened cheese.</title>
        <authorList>
            <consortium name="US DOE Joint Genome Institute (JGI-PGF)"/>
            <person name="Walter F."/>
            <person name="Albersmeier A."/>
            <person name="Kalinowski J."/>
            <person name="Ruckert C."/>
        </authorList>
    </citation>
    <scope>NUCLEOTIDE SEQUENCE</scope>
    <source>
        <strain evidence="5">JCM 17820</strain>
    </source>
</reference>
<dbReference type="InterPro" id="IPR050126">
    <property type="entry name" value="Ap4A_hydrolase"/>
</dbReference>
<dbReference type="PROSITE" id="PS01269">
    <property type="entry name" value="UPF0025"/>
    <property type="match status" value="1"/>
</dbReference>
<dbReference type="InterPro" id="IPR024654">
    <property type="entry name" value="Calcineurin-like_PHP_lpxH"/>
</dbReference>
<dbReference type="InterPro" id="IPR000979">
    <property type="entry name" value="Phosphodiesterase_MJ0936/Vps29"/>
</dbReference>
<dbReference type="Gene3D" id="3.60.21.10">
    <property type="match status" value="1"/>
</dbReference>
<proteinExistence type="inferred from homology"/>
<accession>A0A830GQP7</accession>
<dbReference type="Pfam" id="PF12850">
    <property type="entry name" value="Metallophos_2"/>
    <property type="match status" value="1"/>
</dbReference>
<dbReference type="InterPro" id="IPR011152">
    <property type="entry name" value="Pesterase_MJ0912"/>
</dbReference>
<feature type="domain" description="Calcineurin-like phosphoesterase" evidence="4">
    <location>
        <begin position="1"/>
        <end position="193"/>
    </location>
</feature>